<comment type="caution">
    <text evidence="1">The sequence shown here is derived from an EMBL/GenBank/DDBJ whole genome shotgun (WGS) entry which is preliminary data.</text>
</comment>
<dbReference type="Gene3D" id="3.20.20.10">
    <property type="entry name" value="Alanine racemase"/>
    <property type="match status" value="1"/>
</dbReference>
<proteinExistence type="predicted"/>
<dbReference type="GO" id="GO:0003824">
    <property type="term" value="F:catalytic activity"/>
    <property type="evidence" value="ECO:0007669"/>
    <property type="project" value="InterPro"/>
</dbReference>
<organism evidence="1 2">
    <name type="scientific">Geodia barretti</name>
    <name type="common">Barrett's horny sponge</name>
    <dbReference type="NCBI Taxonomy" id="519541"/>
    <lineage>
        <taxon>Eukaryota</taxon>
        <taxon>Metazoa</taxon>
        <taxon>Porifera</taxon>
        <taxon>Demospongiae</taxon>
        <taxon>Heteroscleromorpha</taxon>
        <taxon>Tetractinellida</taxon>
        <taxon>Astrophorina</taxon>
        <taxon>Geodiidae</taxon>
        <taxon>Geodia</taxon>
    </lineage>
</organism>
<name>A0AA35RGC1_GEOBA</name>
<dbReference type="InterPro" id="IPR009006">
    <property type="entry name" value="Ala_racemase/Decarboxylase_C"/>
</dbReference>
<gene>
    <name evidence="1" type="ORF">GBAR_LOCUS6722</name>
</gene>
<dbReference type="InterPro" id="IPR029066">
    <property type="entry name" value="PLP-binding_barrel"/>
</dbReference>
<dbReference type="AlphaFoldDB" id="A0AA35RGC1"/>
<dbReference type="Proteomes" id="UP001174909">
    <property type="component" value="Unassembled WGS sequence"/>
</dbReference>
<accession>A0AA35RGC1</accession>
<evidence type="ECO:0008006" key="3">
    <source>
        <dbReference type="Google" id="ProtNLM"/>
    </source>
</evidence>
<reference evidence="1" key="1">
    <citation type="submission" date="2023-03" db="EMBL/GenBank/DDBJ databases">
        <authorList>
            <person name="Steffen K."/>
            <person name="Cardenas P."/>
        </authorList>
    </citation>
    <scope>NUCLEOTIDE SEQUENCE</scope>
</reference>
<dbReference type="EMBL" id="CASHTH010001011">
    <property type="protein sequence ID" value="CAI8010171.1"/>
    <property type="molecule type" value="Genomic_DNA"/>
</dbReference>
<evidence type="ECO:0000313" key="2">
    <source>
        <dbReference type="Proteomes" id="UP001174909"/>
    </source>
</evidence>
<evidence type="ECO:0000313" key="1">
    <source>
        <dbReference type="EMBL" id="CAI8010171.1"/>
    </source>
</evidence>
<sequence length="71" mass="7842">MGATGLHAATATAKMDPAHLHRMLELGGVPAATLAERYGTPLYVYEEERIRSAFQTLTRAFAVDDLRIHYP</sequence>
<dbReference type="Gene3D" id="2.40.37.10">
    <property type="entry name" value="Lyase, Ornithine Decarboxylase, Chain A, domain 1"/>
    <property type="match status" value="1"/>
</dbReference>
<protein>
    <recommendedName>
        <fullName evidence="3">Diaminopimelate decarboxylase</fullName>
    </recommendedName>
</protein>
<keyword evidence="2" id="KW-1185">Reference proteome</keyword>